<protein>
    <submittedName>
        <fullName evidence="2">Uncharacterized protein</fullName>
    </submittedName>
</protein>
<evidence type="ECO:0000313" key="2">
    <source>
        <dbReference type="EMBL" id="PVV00802.1"/>
    </source>
</evidence>
<organism evidence="2 3">
    <name type="scientific">Smittium megazygosporum</name>
    <dbReference type="NCBI Taxonomy" id="133381"/>
    <lineage>
        <taxon>Eukaryota</taxon>
        <taxon>Fungi</taxon>
        <taxon>Fungi incertae sedis</taxon>
        <taxon>Zoopagomycota</taxon>
        <taxon>Kickxellomycotina</taxon>
        <taxon>Harpellomycetes</taxon>
        <taxon>Harpellales</taxon>
        <taxon>Legeriomycetaceae</taxon>
        <taxon>Smittium</taxon>
    </lineage>
</organism>
<proteinExistence type="predicted"/>
<feature type="region of interest" description="Disordered" evidence="1">
    <location>
        <begin position="53"/>
        <end position="88"/>
    </location>
</feature>
<sequence>MNFLHNLNFRGPKPPFYRRSRHNQSQGAKRDIETASRTQSRLSLEYLRQTQRRAAENADGTQLRRIQNAVRQSQHRANETPEQNLTRRAQIKARMRRNRANRSIGSHSDIWTTLITEMARIRSLSISLRIRVFNLVKFFKREISDLTAGDTTTDSSSPPWELKQNLDRRLSSAYLSSIENVLRRENPFFARFETLGSYQSRNAALFLDCRVESGEIGAELHSGSQTFDSVRNISIKISEINH</sequence>
<feature type="region of interest" description="Disordered" evidence="1">
    <location>
        <begin position="1"/>
        <end position="37"/>
    </location>
</feature>
<comment type="caution">
    <text evidence="2">The sequence shown here is derived from an EMBL/GenBank/DDBJ whole genome shotgun (WGS) entry which is preliminary data.</text>
</comment>
<evidence type="ECO:0000313" key="3">
    <source>
        <dbReference type="Proteomes" id="UP000245609"/>
    </source>
</evidence>
<evidence type="ECO:0000256" key="1">
    <source>
        <dbReference type="SAM" id="MobiDB-lite"/>
    </source>
</evidence>
<reference evidence="2 3" key="1">
    <citation type="journal article" date="2018" name="MBio">
        <title>Comparative Genomics Reveals the Core Gene Toolbox for the Fungus-Insect Symbiosis.</title>
        <authorList>
            <person name="Wang Y."/>
            <person name="Stata M."/>
            <person name="Wang W."/>
            <person name="Stajich J.E."/>
            <person name="White M.M."/>
            <person name="Moncalvo J.M."/>
        </authorList>
    </citation>
    <scope>NUCLEOTIDE SEQUENCE [LARGE SCALE GENOMIC DNA]</scope>
    <source>
        <strain evidence="2 3">SC-DP-2</strain>
    </source>
</reference>
<name>A0A2T9Z8C4_9FUNG</name>
<accession>A0A2T9Z8C4</accession>
<dbReference type="EMBL" id="MBFS01001634">
    <property type="protein sequence ID" value="PVV00802.1"/>
    <property type="molecule type" value="Genomic_DNA"/>
</dbReference>
<keyword evidence="3" id="KW-1185">Reference proteome</keyword>
<dbReference type="AlphaFoldDB" id="A0A2T9Z8C4"/>
<dbReference type="Proteomes" id="UP000245609">
    <property type="component" value="Unassembled WGS sequence"/>
</dbReference>
<gene>
    <name evidence="2" type="ORF">BB560_004803</name>
</gene>